<protein>
    <recommendedName>
        <fullName evidence="4">Eukaryotic translation initiation factor 3 subunit H</fullName>
        <shortName evidence="4">eIF3h</shortName>
    </recommendedName>
</protein>
<dbReference type="Pfam" id="PF19445">
    <property type="entry name" value="eIF3h_C"/>
    <property type="match status" value="1"/>
</dbReference>
<keyword evidence="2 4" id="KW-0396">Initiation factor</keyword>
<name>A0AA35T753_GEOBA</name>
<dbReference type="Proteomes" id="UP001174909">
    <property type="component" value="Unassembled WGS sequence"/>
</dbReference>
<dbReference type="Pfam" id="PF01398">
    <property type="entry name" value="JAB"/>
    <property type="match status" value="1"/>
</dbReference>
<evidence type="ECO:0000313" key="7">
    <source>
        <dbReference type="EMBL" id="CAI8042990.1"/>
    </source>
</evidence>
<evidence type="ECO:0000256" key="2">
    <source>
        <dbReference type="ARBA" id="ARBA00022540"/>
    </source>
</evidence>
<dbReference type="GO" id="GO:0033290">
    <property type="term" value="C:eukaryotic 48S preinitiation complex"/>
    <property type="evidence" value="ECO:0007669"/>
    <property type="project" value="UniProtKB-UniRule"/>
</dbReference>
<sequence>MASAPSGGSSGGKPRGSVREVKQVQLDGSVVLKIIKHCQEEGSGSEWVTGCLVGVVVDETLEISNCFPFPKDSTDNPREEIEYQKNVLKKLRTVNVDYHEVGWYQSTYLGSHVSREFLEAHVGYQRAIQESVVLIYDPLQTSRGALSLKAYRLTPQILTMMGASDPFTPESVQQARVVHSDVLVELPVTLRSSRLTSVLLQELPKSTTLPSNALLGLSSTELLQKNVQLLMENVESLQLETYRLLGYEKNISKQAQQKQQFLQRRREENERREKTGEPPLPMTDEAIEQESSLKPVVPPQRLEALLIGEQVDLRCQQISEIAGAAFAKLYLAEGLQPN</sequence>
<keyword evidence="3 4" id="KW-0648">Protein biosynthesis</keyword>
<reference evidence="7" key="1">
    <citation type="submission" date="2023-03" db="EMBL/GenBank/DDBJ databases">
        <authorList>
            <person name="Steffen K."/>
            <person name="Cardenas P."/>
        </authorList>
    </citation>
    <scope>NUCLEOTIDE SEQUENCE</scope>
</reference>
<dbReference type="CDD" id="cd08065">
    <property type="entry name" value="MPN_eIF3h"/>
    <property type="match status" value="1"/>
</dbReference>
<evidence type="ECO:0000256" key="5">
    <source>
        <dbReference type="SAM" id="MobiDB-lite"/>
    </source>
</evidence>
<dbReference type="GO" id="GO:0005852">
    <property type="term" value="C:eukaryotic translation initiation factor 3 complex"/>
    <property type="evidence" value="ECO:0007669"/>
    <property type="project" value="UniProtKB-UniRule"/>
</dbReference>
<evidence type="ECO:0000256" key="4">
    <source>
        <dbReference type="HAMAP-Rule" id="MF_03007"/>
    </source>
</evidence>
<dbReference type="GO" id="GO:0003743">
    <property type="term" value="F:translation initiation factor activity"/>
    <property type="evidence" value="ECO:0007669"/>
    <property type="project" value="UniProtKB-UniRule"/>
</dbReference>
<organism evidence="7 8">
    <name type="scientific">Geodia barretti</name>
    <name type="common">Barrett's horny sponge</name>
    <dbReference type="NCBI Taxonomy" id="519541"/>
    <lineage>
        <taxon>Eukaryota</taxon>
        <taxon>Metazoa</taxon>
        <taxon>Porifera</taxon>
        <taxon>Demospongiae</taxon>
        <taxon>Heteroscleromorpha</taxon>
        <taxon>Tetractinellida</taxon>
        <taxon>Astrophorina</taxon>
        <taxon>Geodiidae</taxon>
        <taxon>Geodia</taxon>
    </lineage>
</organism>
<dbReference type="EMBL" id="CASHTH010003294">
    <property type="protein sequence ID" value="CAI8042990.1"/>
    <property type="molecule type" value="Genomic_DNA"/>
</dbReference>
<dbReference type="Gene3D" id="3.40.140.10">
    <property type="entry name" value="Cytidine Deaminase, domain 2"/>
    <property type="match status" value="1"/>
</dbReference>
<dbReference type="GO" id="GO:0016282">
    <property type="term" value="C:eukaryotic 43S preinitiation complex"/>
    <property type="evidence" value="ECO:0007669"/>
    <property type="project" value="UniProtKB-UniRule"/>
</dbReference>
<dbReference type="GO" id="GO:0008237">
    <property type="term" value="F:metallopeptidase activity"/>
    <property type="evidence" value="ECO:0007669"/>
    <property type="project" value="InterPro"/>
</dbReference>
<dbReference type="InterPro" id="IPR045810">
    <property type="entry name" value="eIF3h_C"/>
</dbReference>
<feature type="domain" description="MPN" evidence="6">
    <location>
        <begin position="24"/>
        <end position="157"/>
    </location>
</feature>
<comment type="caution">
    <text evidence="7">The sequence shown here is derived from an EMBL/GenBank/DDBJ whole genome shotgun (WGS) entry which is preliminary data.</text>
</comment>
<dbReference type="InterPro" id="IPR037518">
    <property type="entry name" value="MPN"/>
</dbReference>
<dbReference type="InterPro" id="IPR027524">
    <property type="entry name" value="eIF3h"/>
</dbReference>
<dbReference type="HAMAP" id="MF_03007">
    <property type="entry name" value="eIF3h"/>
    <property type="match status" value="1"/>
</dbReference>
<dbReference type="InterPro" id="IPR050242">
    <property type="entry name" value="JAMM_MPN+_peptidase_M67A"/>
</dbReference>
<feature type="compositionally biased region" description="Basic and acidic residues" evidence="5">
    <location>
        <begin position="264"/>
        <end position="276"/>
    </location>
</feature>
<dbReference type="SMART" id="SM00232">
    <property type="entry name" value="JAB_MPN"/>
    <property type="match status" value="1"/>
</dbReference>
<evidence type="ECO:0000313" key="8">
    <source>
        <dbReference type="Proteomes" id="UP001174909"/>
    </source>
</evidence>
<dbReference type="PROSITE" id="PS50249">
    <property type="entry name" value="MPN"/>
    <property type="match status" value="1"/>
</dbReference>
<comment type="subunit">
    <text evidence="4">Component of the eukaryotic translation initiation factor 3 (eIF-3) complex.</text>
</comment>
<evidence type="ECO:0000256" key="1">
    <source>
        <dbReference type="ARBA" id="ARBA00022490"/>
    </source>
</evidence>
<proteinExistence type="inferred from homology"/>
<evidence type="ECO:0000259" key="6">
    <source>
        <dbReference type="PROSITE" id="PS50249"/>
    </source>
</evidence>
<evidence type="ECO:0000256" key="3">
    <source>
        <dbReference type="ARBA" id="ARBA00022917"/>
    </source>
</evidence>
<keyword evidence="8" id="KW-1185">Reference proteome</keyword>
<dbReference type="AlphaFoldDB" id="A0AA35T753"/>
<comment type="function">
    <text evidence="4">Component of the eukaryotic translation initiation factor 3 (eIF-3) complex, which is involved in protein synthesis of a specialized repertoire of mRNAs and, together with other initiation factors, stimulates binding of mRNA and methionyl-tRNAi to the 40S ribosome. The eIF-3 complex specifically targets and initiates translation of a subset of mRNAs involved in cell proliferation.</text>
</comment>
<comment type="subcellular location">
    <subcellularLocation>
        <location evidence="4">Cytoplasm</location>
    </subcellularLocation>
</comment>
<gene>
    <name evidence="7" type="ORF">GBAR_LOCUS23838</name>
</gene>
<dbReference type="GO" id="GO:0001732">
    <property type="term" value="P:formation of cytoplasmic translation initiation complex"/>
    <property type="evidence" value="ECO:0007669"/>
    <property type="project" value="UniProtKB-UniRule"/>
</dbReference>
<dbReference type="PANTHER" id="PTHR10410">
    <property type="entry name" value="EUKARYOTIC TRANSLATION INITIATION FACTOR 3 -RELATED"/>
    <property type="match status" value="1"/>
</dbReference>
<accession>A0AA35T753</accession>
<keyword evidence="1 4" id="KW-0963">Cytoplasm</keyword>
<dbReference type="InterPro" id="IPR000555">
    <property type="entry name" value="JAMM/MPN+_dom"/>
</dbReference>
<comment type="similarity">
    <text evidence="4">Belongs to the eIF-3 subunit H family.</text>
</comment>
<feature type="region of interest" description="Disordered" evidence="5">
    <location>
        <begin position="263"/>
        <end position="284"/>
    </location>
</feature>